<feature type="transmembrane region" description="Helical" evidence="1">
    <location>
        <begin position="379"/>
        <end position="404"/>
    </location>
</feature>
<dbReference type="EMBL" id="CP025298">
    <property type="protein sequence ID" value="AUI06143.1"/>
    <property type="molecule type" value="Genomic_DNA"/>
</dbReference>
<feature type="transmembrane region" description="Helical" evidence="1">
    <location>
        <begin position="340"/>
        <end position="359"/>
    </location>
</feature>
<evidence type="ECO:0000259" key="2">
    <source>
        <dbReference type="Pfam" id="PF01757"/>
    </source>
</evidence>
<dbReference type="InterPro" id="IPR002656">
    <property type="entry name" value="Acyl_transf_3_dom"/>
</dbReference>
<dbReference type="GO" id="GO:0000271">
    <property type="term" value="P:polysaccharide biosynthetic process"/>
    <property type="evidence" value="ECO:0007669"/>
    <property type="project" value="TreeGrafter"/>
</dbReference>
<dbReference type="GO" id="GO:0016020">
    <property type="term" value="C:membrane"/>
    <property type="evidence" value="ECO:0007669"/>
    <property type="project" value="TreeGrafter"/>
</dbReference>
<accession>A0AAD0FMI9</accession>
<dbReference type="PANTHER" id="PTHR23028:SF53">
    <property type="entry name" value="ACYL_TRANSF_3 DOMAIN-CONTAINING PROTEIN"/>
    <property type="match status" value="1"/>
</dbReference>
<feature type="transmembrane region" description="Helical" evidence="1">
    <location>
        <begin position="132"/>
        <end position="152"/>
    </location>
</feature>
<dbReference type="Pfam" id="PF01757">
    <property type="entry name" value="Acyl_transf_3"/>
    <property type="match status" value="1"/>
</dbReference>
<feature type="transmembrane region" description="Helical" evidence="1">
    <location>
        <begin position="308"/>
        <end position="328"/>
    </location>
</feature>
<keyword evidence="1" id="KW-0812">Transmembrane</keyword>
<feature type="transmembrane region" description="Helical" evidence="1">
    <location>
        <begin position="234"/>
        <end position="252"/>
    </location>
</feature>
<feature type="transmembrane region" description="Helical" evidence="1">
    <location>
        <begin position="20"/>
        <end position="41"/>
    </location>
</feature>
<gene>
    <name evidence="3" type="ORF">SmaCSM2_02695</name>
</gene>
<keyword evidence="1" id="KW-1133">Transmembrane helix</keyword>
<organism evidence="3 4">
    <name type="scientific">Stenotrophomonas maltophilia</name>
    <name type="common">Pseudomonas maltophilia</name>
    <name type="synonym">Xanthomonas maltophilia</name>
    <dbReference type="NCBI Taxonomy" id="40324"/>
    <lineage>
        <taxon>Bacteria</taxon>
        <taxon>Pseudomonadati</taxon>
        <taxon>Pseudomonadota</taxon>
        <taxon>Gammaproteobacteria</taxon>
        <taxon>Lysobacterales</taxon>
        <taxon>Lysobacteraceae</taxon>
        <taxon>Stenotrophomonas</taxon>
        <taxon>Stenotrophomonas maltophilia group</taxon>
    </lineage>
</organism>
<feature type="domain" description="Acyltransferase 3" evidence="2">
    <location>
        <begin position="16"/>
        <end position="397"/>
    </location>
</feature>
<evidence type="ECO:0000313" key="3">
    <source>
        <dbReference type="EMBL" id="AUI06143.1"/>
    </source>
</evidence>
<feature type="transmembrane region" description="Helical" evidence="1">
    <location>
        <begin position="186"/>
        <end position="205"/>
    </location>
</feature>
<evidence type="ECO:0000313" key="4">
    <source>
        <dbReference type="Proteomes" id="UP000234414"/>
    </source>
</evidence>
<feature type="transmembrane region" description="Helical" evidence="1">
    <location>
        <begin position="97"/>
        <end position="120"/>
    </location>
</feature>
<protein>
    <recommendedName>
        <fullName evidence="2">Acyltransferase 3 domain-containing protein</fullName>
    </recommendedName>
</protein>
<dbReference type="Proteomes" id="UP000234414">
    <property type="component" value="Chromosome"/>
</dbReference>
<name>A0AAD0FMI9_STEMA</name>
<evidence type="ECO:0000256" key="1">
    <source>
        <dbReference type="SAM" id="Phobius"/>
    </source>
</evidence>
<feature type="transmembrane region" description="Helical" evidence="1">
    <location>
        <begin position="53"/>
        <end position="77"/>
    </location>
</feature>
<sequence length="430" mass="48038">MALAEKLLPNPDKNIPFLDAVRGIAVLFVLVRHAWGLSWSPSASIAGVELSRIIVMMSSGVDLFFVLSGVLLSTRFLRADANGKPAPEYLPYIKARILRIGPPYWLVLFLVVLFYTPVFIPQEKVWSTAGAAIFISHLAFGQSLFLFSFGAYSVGTPFWTLTIEMLFYLVLPLVVRAFYRGRWWQGILAAFLLSSVWLYLCRYHLDGLVDFLQRHTFGLGWSSEGVRFFLSHQILGYLPHFAIGIGISALLLKPRTHPLLTETAGLLYALLGAALLLALMFKLGGLSLAYGFQDPTAYFRADDRAARLFYYFESMPFAVAYGLIILGLSLGSSMLKRSFASIPGLALFGVLGYSIYLIHMPLLYTMNNHYWIAAETHPWWHLAKFLTAGTGVILLLSLILFLTVEKPSMIWSARASQRVRTPPRPSATGH</sequence>
<feature type="transmembrane region" description="Helical" evidence="1">
    <location>
        <begin position="264"/>
        <end position="288"/>
    </location>
</feature>
<dbReference type="RefSeq" id="WP_101764906.1">
    <property type="nucleotide sequence ID" value="NZ_CP025298.1"/>
</dbReference>
<dbReference type="InterPro" id="IPR050879">
    <property type="entry name" value="Acyltransferase_3"/>
</dbReference>
<feature type="transmembrane region" description="Helical" evidence="1">
    <location>
        <begin position="158"/>
        <end position="179"/>
    </location>
</feature>
<keyword evidence="1" id="KW-0472">Membrane</keyword>
<reference evidence="3 4" key="1">
    <citation type="submission" date="2017-12" db="EMBL/GenBank/DDBJ databases">
        <title>Complete Genome Sequence of Stenotrophomonas maltophilia CSM2.</title>
        <authorList>
            <person name="Castro-Jaimes S."/>
            <person name="Lopez-Leal G."/>
            <person name="Barberena Jonas C."/>
            <person name="Bustos P."/>
            <person name="Perez-Oseguera A."/>
            <person name="Cevallos M.A."/>
        </authorList>
    </citation>
    <scope>NUCLEOTIDE SEQUENCE [LARGE SCALE GENOMIC DNA]</scope>
    <source>
        <strain evidence="3 4">CSM2</strain>
    </source>
</reference>
<dbReference type="GO" id="GO:0016747">
    <property type="term" value="F:acyltransferase activity, transferring groups other than amino-acyl groups"/>
    <property type="evidence" value="ECO:0007669"/>
    <property type="project" value="InterPro"/>
</dbReference>
<dbReference type="AlphaFoldDB" id="A0AAD0FMI9"/>
<dbReference type="PANTHER" id="PTHR23028">
    <property type="entry name" value="ACETYLTRANSFERASE"/>
    <property type="match status" value="1"/>
</dbReference>
<proteinExistence type="predicted"/>